<dbReference type="PROSITE" id="PS00094">
    <property type="entry name" value="C5_MTASE_1"/>
    <property type="match status" value="1"/>
</dbReference>
<gene>
    <name evidence="8" type="primary">haeIIIM</name>
    <name evidence="8" type="ORF">CPPEL_01900</name>
</gene>
<dbReference type="PRINTS" id="PR00105">
    <property type="entry name" value="C5METTRFRASE"/>
</dbReference>
<dbReference type="PROSITE" id="PS00095">
    <property type="entry name" value="C5_MTASE_2"/>
    <property type="match status" value="1"/>
</dbReference>
<keyword evidence="2 5" id="KW-0808">Transferase</keyword>
<evidence type="ECO:0000256" key="3">
    <source>
        <dbReference type="ARBA" id="ARBA00022691"/>
    </source>
</evidence>
<comment type="similarity">
    <text evidence="5 6">Belongs to the class I-like SAM-binding methyltransferase superfamily. C5-methyltransferase family.</text>
</comment>
<feature type="active site" evidence="5">
    <location>
        <position position="70"/>
    </location>
</feature>
<keyword evidence="1 5" id="KW-0489">Methyltransferase</keyword>
<dbReference type="Gene3D" id="3.40.50.150">
    <property type="entry name" value="Vaccinia Virus protein VP39"/>
    <property type="match status" value="1"/>
</dbReference>
<reference evidence="8 9" key="1">
    <citation type="submission" date="2018-11" db="EMBL/GenBank/DDBJ databases">
        <authorList>
            <person name="Kleinhagauer T."/>
            <person name="Glaeser S.P."/>
            <person name="Spergser J."/>
            <person name="Ruckert C."/>
            <person name="Kaempfer P."/>
            <person name="Busse H.-J."/>
        </authorList>
    </citation>
    <scope>NUCLEOTIDE SEQUENCE [LARGE SCALE GENOMIC DNA]</scope>
    <source>
        <strain evidence="8 9">812CH</strain>
    </source>
</reference>
<dbReference type="KEGG" id="cpso:CPPEL_01900"/>
<dbReference type="Gene3D" id="3.90.120.10">
    <property type="entry name" value="DNA Methylase, subunit A, domain 2"/>
    <property type="match status" value="1"/>
</dbReference>
<dbReference type="Proteomes" id="UP000271426">
    <property type="component" value="Chromosome"/>
</dbReference>
<evidence type="ECO:0000256" key="2">
    <source>
        <dbReference type="ARBA" id="ARBA00022679"/>
    </source>
</evidence>
<organism evidence="8 9">
    <name type="scientific">Corynebacterium pseudopelargi</name>
    <dbReference type="NCBI Taxonomy" id="2080757"/>
    <lineage>
        <taxon>Bacteria</taxon>
        <taxon>Bacillati</taxon>
        <taxon>Actinomycetota</taxon>
        <taxon>Actinomycetes</taxon>
        <taxon>Mycobacteriales</taxon>
        <taxon>Corynebacteriaceae</taxon>
        <taxon>Corynebacterium</taxon>
    </lineage>
</organism>
<comment type="catalytic activity">
    <reaction evidence="7">
        <text>a 2'-deoxycytidine in DNA + S-adenosyl-L-methionine = a 5-methyl-2'-deoxycytidine in DNA + S-adenosyl-L-homocysteine + H(+)</text>
        <dbReference type="Rhea" id="RHEA:13681"/>
        <dbReference type="Rhea" id="RHEA-COMP:11369"/>
        <dbReference type="Rhea" id="RHEA-COMP:11370"/>
        <dbReference type="ChEBI" id="CHEBI:15378"/>
        <dbReference type="ChEBI" id="CHEBI:57856"/>
        <dbReference type="ChEBI" id="CHEBI:59789"/>
        <dbReference type="ChEBI" id="CHEBI:85452"/>
        <dbReference type="ChEBI" id="CHEBI:85454"/>
        <dbReference type="EC" id="2.1.1.37"/>
    </reaction>
</comment>
<keyword evidence="3 5" id="KW-0949">S-adenosyl-L-methionine</keyword>
<dbReference type="InterPro" id="IPR050390">
    <property type="entry name" value="C5-Methyltransferase"/>
</dbReference>
<dbReference type="InterPro" id="IPR001525">
    <property type="entry name" value="C5_MeTfrase"/>
</dbReference>
<dbReference type="GO" id="GO:0032259">
    <property type="term" value="P:methylation"/>
    <property type="evidence" value="ECO:0007669"/>
    <property type="project" value="UniProtKB-KW"/>
</dbReference>
<proteinExistence type="inferred from homology"/>
<dbReference type="InterPro" id="IPR031303">
    <property type="entry name" value="C5_meth_CS"/>
</dbReference>
<dbReference type="GO" id="GO:0009307">
    <property type="term" value="P:DNA restriction-modification system"/>
    <property type="evidence" value="ECO:0007669"/>
    <property type="project" value="UniProtKB-KW"/>
</dbReference>
<evidence type="ECO:0000256" key="1">
    <source>
        <dbReference type="ARBA" id="ARBA00022603"/>
    </source>
</evidence>
<dbReference type="InterPro" id="IPR018117">
    <property type="entry name" value="C5_DNA_meth_AS"/>
</dbReference>
<evidence type="ECO:0000313" key="9">
    <source>
        <dbReference type="Proteomes" id="UP000271426"/>
    </source>
</evidence>
<accession>A0A3G6ISG1</accession>
<keyword evidence="9" id="KW-1185">Reference proteome</keyword>
<dbReference type="REBASE" id="281434">
    <property type="entry name" value="M.Cps812CHORF1900P"/>
</dbReference>
<dbReference type="GO" id="GO:0003886">
    <property type="term" value="F:DNA (cytosine-5-)-methyltransferase activity"/>
    <property type="evidence" value="ECO:0007669"/>
    <property type="project" value="UniProtKB-EC"/>
</dbReference>
<dbReference type="PANTHER" id="PTHR10629">
    <property type="entry name" value="CYTOSINE-SPECIFIC METHYLTRANSFERASE"/>
    <property type="match status" value="1"/>
</dbReference>
<sequence>MDLFSGAGGLSLGLETGSQSIKTVAAIEANRDAAATFQLNHREAKVYNQNIEQWEMEDIGVDILAGGPPCQGFSSLGKKSQEDPRNKLWEQYVRVVAETKPTWLIIENVPNFLKSLEFQRMAENLQNDWLGSYELFSTIINAADCGVPQNRKRAIIIGHRRGGMIPLVEELINAEMAKVKRSTLKDVIFDLNYSPNETELGRRTIDLNGATLKGPFCGKELHLNRKYAELSIERFSYIKKNGNRHDIPDHLLPDCWKKHSTGASDVMGRLDWERPSVTIRTEFFKPEKGRYLHPERNRALTLLEAARIQGFPDTYKWVGSKTSIARQIGNAVPVHLAALIGRVIEKCESGDQERF</sequence>
<protein>
    <recommendedName>
        <fullName evidence="7">Cytosine-specific methyltransferase</fullName>
        <ecNumber evidence="7">2.1.1.37</ecNumber>
    </recommendedName>
</protein>
<dbReference type="SUPFAM" id="SSF53335">
    <property type="entry name" value="S-adenosyl-L-methionine-dependent methyltransferases"/>
    <property type="match status" value="1"/>
</dbReference>
<dbReference type="NCBIfam" id="TIGR00675">
    <property type="entry name" value="dcm"/>
    <property type="match status" value="1"/>
</dbReference>
<evidence type="ECO:0000256" key="6">
    <source>
        <dbReference type="RuleBase" id="RU000416"/>
    </source>
</evidence>
<name>A0A3G6ISG1_9CORY</name>
<dbReference type="PROSITE" id="PS51679">
    <property type="entry name" value="SAM_MT_C5"/>
    <property type="match status" value="1"/>
</dbReference>
<dbReference type="AlphaFoldDB" id="A0A3G6ISG1"/>
<dbReference type="EMBL" id="CP033898">
    <property type="protein sequence ID" value="AZA08526.1"/>
    <property type="molecule type" value="Genomic_DNA"/>
</dbReference>
<evidence type="ECO:0000256" key="7">
    <source>
        <dbReference type="RuleBase" id="RU000417"/>
    </source>
</evidence>
<evidence type="ECO:0000313" key="8">
    <source>
        <dbReference type="EMBL" id="AZA08526.1"/>
    </source>
</evidence>
<dbReference type="PANTHER" id="PTHR10629:SF52">
    <property type="entry name" value="DNA (CYTOSINE-5)-METHYLTRANSFERASE 1"/>
    <property type="match status" value="1"/>
</dbReference>
<dbReference type="GO" id="GO:0003677">
    <property type="term" value="F:DNA binding"/>
    <property type="evidence" value="ECO:0007669"/>
    <property type="project" value="TreeGrafter"/>
</dbReference>
<evidence type="ECO:0000256" key="4">
    <source>
        <dbReference type="ARBA" id="ARBA00022747"/>
    </source>
</evidence>
<dbReference type="EC" id="2.1.1.37" evidence="7"/>
<evidence type="ECO:0000256" key="5">
    <source>
        <dbReference type="PROSITE-ProRule" id="PRU01016"/>
    </source>
</evidence>
<dbReference type="GO" id="GO:0044027">
    <property type="term" value="P:negative regulation of gene expression via chromosomal CpG island methylation"/>
    <property type="evidence" value="ECO:0007669"/>
    <property type="project" value="TreeGrafter"/>
</dbReference>
<keyword evidence="4" id="KW-0680">Restriction system</keyword>
<dbReference type="InterPro" id="IPR029063">
    <property type="entry name" value="SAM-dependent_MTases_sf"/>
</dbReference>
<dbReference type="Pfam" id="PF00145">
    <property type="entry name" value="DNA_methylase"/>
    <property type="match status" value="1"/>
</dbReference>